<reference evidence="1 2" key="1">
    <citation type="journal article" date="2023" name="Genes (Basel)">
        <title>Chromosome-Level Genome Assembly and Circadian Gene Repertoire of the Patagonia Blennie Eleginops maclovinus-The Closest Ancestral Proxy of Antarctic Cryonotothenioids.</title>
        <authorList>
            <person name="Cheng C.C."/>
            <person name="Rivera-Colon A.G."/>
            <person name="Minhas B.F."/>
            <person name="Wilson L."/>
            <person name="Rayamajhi N."/>
            <person name="Vargas-Chacoff L."/>
            <person name="Catchen J.M."/>
        </authorList>
    </citation>
    <scope>NUCLEOTIDE SEQUENCE [LARGE SCALE GENOMIC DNA]</scope>
    <source>
        <strain evidence="1">JMC-PN-2008</strain>
    </source>
</reference>
<accession>A0AAN7XEF3</accession>
<proteinExistence type="predicted"/>
<dbReference type="EMBL" id="JAUZQC010000015">
    <property type="protein sequence ID" value="KAK5859161.1"/>
    <property type="molecule type" value="Genomic_DNA"/>
</dbReference>
<reference evidence="1 2" key="2">
    <citation type="journal article" date="2023" name="Mol. Biol. Evol.">
        <title>Genomics of Secondarily Temperate Adaptation in the Only Non-Antarctic Icefish.</title>
        <authorList>
            <person name="Rivera-Colon A.G."/>
            <person name="Rayamajhi N."/>
            <person name="Minhas B.F."/>
            <person name="Madrigal G."/>
            <person name="Bilyk K.T."/>
            <person name="Yoon V."/>
            <person name="Hune M."/>
            <person name="Gregory S."/>
            <person name="Cheng C.H.C."/>
            <person name="Catchen J.M."/>
        </authorList>
    </citation>
    <scope>NUCLEOTIDE SEQUENCE [LARGE SCALE GENOMIC DNA]</scope>
    <source>
        <strain evidence="1">JMC-PN-2008</strain>
    </source>
</reference>
<organism evidence="1 2">
    <name type="scientific">Eleginops maclovinus</name>
    <name type="common">Patagonian blennie</name>
    <name type="synonym">Eleginus maclovinus</name>
    <dbReference type="NCBI Taxonomy" id="56733"/>
    <lineage>
        <taxon>Eukaryota</taxon>
        <taxon>Metazoa</taxon>
        <taxon>Chordata</taxon>
        <taxon>Craniata</taxon>
        <taxon>Vertebrata</taxon>
        <taxon>Euteleostomi</taxon>
        <taxon>Actinopterygii</taxon>
        <taxon>Neopterygii</taxon>
        <taxon>Teleostei</taxon>
        <taxon>Neoteleostei</taxon>
        <taxon>Acanthomorphata</taxon>
        <taxon>Eupercaria</taxon>
        <taxon>Perciformes</taxon>
        <taxon>Notothenioidei</taxon>
        <taxon>Eleginopidae</taxon>
        <taxon>Eleginops</taxon>
    </lineage>
</organism>
<protein>
    <submittedName>
        <fullName evidence="1">Uncharacterized protein</fullName>
    </submittedName>
</protein>
<dbReference type="Proteomes" id="UP001346869">
    <property type="component" value="Unassembled WGS sequence"/>
</dbReference>
<keyword evidence="2" id="KW-1185">Reference proteome</keyword>
<name>A0AAN7XEF3_ELEMC</name>
<sequence length="71" mass="7474">MAPPMTNISEYTLASSHTKQSRLGGGVSPTCTCALALPPCPSPPTGFPFLLVTADVSLLPPRLNANLFKYL</sequence>
<comment type="caution">
    <text evidence="1">The sequence shown here is derived from an EMBL/GenBank/DDBJ whole genome shotgun (WGS) entry which is preliminary data.</text>
</comment>
<evidence type="ECO:0000313" key="1">
    <source>
        <dbReference type="EMBL" id="KAK5859161.1"/>
    </source>
</evidence>
<gene>
    <name evidence="1" type="ORF">PBY51_003247</name>
</gene>
<dbReference type="AlphaFoldDB" id="A0AAN7XEF3"/>
<evidence type="ECO:0000313" key="2">
    <source>
        <dbReference type="Proteomes" id="UP001346869"/>
    </source>
</evidence>